<protein>
    <submittedName>
        <fullName evidence="9">E3 ubiquitin-protein ligase Midline-1-like</fullName>
    </submittedName>
</protein>
<dbReference type="InterPro" id="IPR000315">
    <property type="entry name" value="Znf_B-box"/>
</dbReference>
<dbReference type="GeneID" id="106632244"/>
<dbReference type="SMART" id="SM00184">
    <property type="entry name" value="RING"/>
    <property type="match status" value="1"/>
</dbReference>
<dbReference type="PROSITE" id="PS50119">
    <property type="entry name" value="ZF_BBOX"/>
    <property type="match status" value="1"/>
</dbReference>
<feature type="coiled-coil region" evidence="5">
    <location>
        <begin position="288"/>
        <end position="318"/>
    </location>
</feature>
<dbReference type="Gene3D" id="4.10.830.40">
    <property type="match status" value="1"/>
</dbReference>
<keyword evidence="3" id="KW-0862">Zinc</keyword>
<keyword evidence="5" id="KW-0175">Coiled coil</keyword>
<dbReference type="PROSITE" id="PS00518">
    <property type="entry name" value="ZF_RING_1"/>
    <property type="match status" value="1"/>
</dbReference>
<dbReference type="InterPro" id="IPR017907">
    <property type="entry name" value="Znf_RING_CS"/>
</dbReference>
<dbReference type="Pfam" id="PF13445">
    <property type="entry name" value="zf-RING_UBOX"/>
    <property type="match status" value="1"/>
</dbReference>
<dbReference type="OrthoDB" id="6105938at2759"/>
<evidence type="ECO:0000313" key="8">
    <source>
        <dbReference type="Proteomes" id="UP000504602"/>
    </source>
</evidence>
<keyword evidence="8" id="KW-1185">Reference proteome</keyword>
<dbReference type="Gene3D" id="3.30.160.60">
    <property type="entry name" value="Classic Zinc Finger"/>
    <property type="match status" value="1"/>
</dbReference>
<dbReference type="SUPFAM" id="SSF57845">
    <property type="entry name" value="B-box zinc-binding domain"/>
    <property type="match status" value="1"/>
</dbReference>
<feature type="domain" description="RING-type" evidence="6">
    <location>
        <begin position="20"/>
        <end position="59"/>
    </location>
</feature>
<dbReference type="Gene3D" id="3.30.40.10">
    <property type="entry name" value="Zinc/RING finger domain, C3HC4 (zinc finger)"/>
    <property type="match status" value="1"/>
</dbReference>
<dbReference type="AlphaFoldDB" id="A0A8N5HWA3"/>
<proteinExistence type="predicted"/>
<organism evidence="8 9">
    <name type="scientific">Geospiza fortis</name>
    <name type="common">Medium ground-finch</name>
    <dbReference type="NCBI Taxonomy" id="48883"/>
    <lineage>
        <taxon>Eukaryota</taxon>
        <taxon>Metazoa</taxon>
        <taxon>Chordata</taxon>
        <taxon>Craniata</taxon>
        <taxon>Vertebrata</taxon>
        <taxon>Euteleostomi</taxon>
        <taxon>Archelosauria</taxon>
        <taxon>Archosauria</taxon>
        <taxon>Dinosauria</taxon>
        <taxon>Saurischia</taxon>
        <taxon>Theropoda</taxon>
        <taxon>Coelurosauria</taxon>
        <taxon>Aves</taxon>
        <taxon>Neognathae</taxon>
        <taxon>Neoaves</taxon>
        <taxon>Telluraves</taxon>
        <taxon>Australaves</taxon>
        <taxon>Passeriformes</taxon>
        <taxon>Thraupidae</taxon>
        <taxon>Geospiza</taxon>
    </lineage>
</organism>
<sequence length="409" mass="46152">MAKARQECGGAGILEAELTCPICLELYREPMALSCGHSFCRLCIEEALYSQAVWTCPTCMADLGVTLELHNNFKLRNIVEAFKAIASKAPRKAITSTARRESLQQDEGSEKGKTDVVPCEQCLDEPQPAVKACLICEVSLCQAHLSKHNARDFHQEHILVEVGAGKEEERRCRDHGKLLECYCVREKKCICVLCSMAGAHKGHEVITMKEGHDKELVKLSSIMTDLQESKSDLVTALEELQEGENQIKNNTKTLTSDLKKLFRSIKAELGKKQTMILSDIRSYEEADLAVVTKARKEMEQKRDLAEQNLRALQMLKEQPDIFLFFRDLKVVTDRIASLDLVAEDVKVEAMQLNDRLMTQYETQKKKFLLQLDYLLDDLRGEQPRPSPADTMGNRTPIFGSSFRQGIKIA</sequence>
<dbReference type="SMART" id="SM00336">
    <property type="entry name" value="BBOX"/>
    <property type="match status" value="2"/>
</dbReference>
<evidence type="ECO:0000256" key="1">
    <source>
        <dbReference type="ARBA" id="ARBA00022723"/>
    </source>
</evidence>
<dbReference type="PROSITE" id="PS50089">
    <property type="entry name" value="ZF_RING_2"/>
    <property type="match status" value="1"/>
</dbReference>
<dbReference type="InterPro" id="IPR013083">
    <property type="entry name" value="Znf_RING/FYVE/PHD"/>
</dbReference>
<evidence type="ECO:0000256" key="3">
    <source>
        <dbReference type="ARBA" id="ARBA00022833"/>
    </source>
</evidence>
<evidence type="ECO:0000256" key="4">
    <source>
        <dbReference type="PROSITE-ProRule" id="PRU00024"/>
    </source>
</evidence>
<dbReference type="GO" id="GO:0008270">
    <property type="term" value="F:zinc ion binding"/>
    <property type="evidence" value="ECO:0007669"/>
    <property type="project" value="UniProtKB-KW"/>
</dbReference>
<dbReference type="InterPro" id="IPR051051">
    <property type="entry name" value="E3_ubiq-ligase_TRIM/RNF"/>
</dbReference>
<feature type="domain" description="B box-type" evidence="7">
    <location>
        <begin position="167"/>
        <end position="208"/>
    </location>
</feature>
<dbReference type="InterPro" id="IPR001841">
    <property type="entry name" value="Znf_RING"/>
</dbReference>
<dbReference type="PANTHER" id="PTHR25465">
    <property type="entry name" value="B-BOX DOMAIN CONTAINING"/>
    <property type="match status" value="1"/>
</dbReference>
<dbReference type="Proteomes" id="UP000504602">
    <property type="component" value="Unplaced"/>
</dbReference>
<reference evidence="9" key="1">
    <citation type="submission" date="2025-08" db="UniProtKB">
        <authorList>
            <consortium name="RefSeq"/>
        </authorList>
    </citation>
    <scope>IDENTIFICATION</scope>
</reference>
<accession>A0A8N5HWA3</accession>
<dbReference type="InterPro" id="IPR027370">
    <property type="entry name" value="Znf-RING_euk"/>
</dbReference>
<dbReference type="SUPFAM" id="SSF57850">
    <property type="entry name" value="RING/U-box"/>
    <property type="match status" value="1"/>
</dbReference>
<dbReference type="CDD" id="cd19769">
    <property type="entry name" value="Bbox2_TRIM16-like"/>
    <property type="match status" value="1"/>
</dbReference>
<evidence type="ECO:0000256" key="5">
    <source>
        <dbReference type="SAM" id="Coils"/>
    </source>
</evidence>
<evidence type="ECO:0000313" key="9">
    <source>
        <dbReference type="RefSeq" id="XP_030911090.1"/>
    </source>
</evidence>
<dbReference type="Pfam" id="PF00643">
    <property type="entry name" value="zf-B_box"/>
    <property type="match status" value="1"/>
</dbReference>
<evidence type="ECO:0000259" key="6">
    <source>
        <dbReference type="PROSITE" id="PS50089"/>
    </source>
</evidence>
<gene>
    <name evidence="9" type="primary">LOC106632244</name>
</gene>
<dbReference type="RefSeq" id="XP_030911090.1">
    <property type="nucleotide sequence ID" value="XM_031055230.1"/>
</dbReference>
<keyword evidence="2 4" id="KW-0863">Zinc-finger</keyword>
<evidence type="ECO:0000256" key="2">
    <source>
        <dbReference type="ARBA" id="ARBA00022771"/>
    </source>
</evidence>
<dbReference type="PANTHER" id="PTHR25465:SF77">
    <property type="entry name" value="E3 UBIQUITIN_ISG15 LIGASE TRIM25"/>
    <property type="match status" value="1"/>
</dbReference>
<evidence type="ECO:0000259" key="7">
    <source>
        <dbReference type="PROSITE" id="PS50119"/>
    </source>
</evidence>
<name>A0A8N5HWA3_GEOFO</name>
<keyword evidence="1" id="KW-0479">Metal-binding</keyword>